<dbReference type="Proteomes" id="UP000177082">
    <property type="component" value="Unassembled WGS sequence"/>
</dbReference>
<name>A0A1F8BMQ6_9BACT</name>
<feature type="transmembrane region" description="Helical" evidence="2">
    <location>
        <begin position="49"/>
        <end position="67"/>
    </location>
</feature>
<gene>
    <name evidence="3" type="ORF">A2961_01640</name>
</gene>
<organism evidence="3 4">
    <name type="scientific">Candidatus Woesebacteria bacterium RIFCSPLOWO2_01_FULL_39_21</name>
    <dbReference type="NCBI Taxonomy" id="1802519"/>
    <lineage>
        <taxon>Bacteria</taxon>
        <taxon>Candidatus Woeseibacteriota</taxon>
    </lineage>
</organism>
<dbReference type="STRING" id="1802519.A2961_01640"/>
<evidence type="ECO:0000313" key="3">
    <source>
        <dbReference type="EMBL" id="OGM65292.1"/>
    </source>
</evidence>
<feature type="transmembrane region" description="Helical" evidence="2">
    <location>
        <begin position="73"/>
        <end position="89"/>
    </location>
</feature>
<dbReference type="EMBL" id="MGHF01000001">
    <property type="protein sequence ID" value="OGM65292.1"/>
    <property type="molecule type" value="Genomic_DNA"/>
</dbReference>
<evidence type="ECO:0000313" key="4">
    <source>
        <dbReference type="Proteomes" id="UP000177082"/>
    </source>
</evidence>
<proteinExistence type="predicted"/>
<keyword evidence="2" id="KW-0472">Membrane</keyword>
<dbReference type="AlphaFoldDB" id="A0A1F8BMQ6"/>
<protein>
    <recommendedName>
        <fullName evidence="5">DUF5673 domain-containing protein</fullName>
    </recommendedName>
</protein>
<reference evidence="3 4" key="1">
    <citation type="journal article" date="2016" name="Nat. Commun.">
        <title>Thousands of microbial genomes shed light on interconnected biogeochemical processes in an aquifer system.</title>
        <authorList>
            <person name="Anantharaman K."/>
            <person name="Brown C.T."/>
            <person name="Hug L.A."/>
            <person name="Sharon I."/>
            <person name="Castelle C.J."/>
            <person name="Probst A.J."/>
            <person name="Thomas B.C."/>
            <person name="Singh A."/>
            <person name="Wilkins M.J."/>
            <person name="Karaoz U."/>
            <person name="Brodie E.L."/>
            <person name="Williams K.H."/>
            <person name="Hubbard S.S."/>
            <person name="Banfield J.F."/>
        </authorList>
    </citation>
    <scope>NUCLEOTIDE SEQUENCE [LARGE SCALE GENOMIC DNA]</scope>
</reference>
<evidence type="ECO:0000256" key="2">
    <source>
        <dbReference type="SAM" id="Phobius"/>
    </source>
</evidence>
<accession>A0A1F8BMQ6</accession>
<keyword evidence="2" id="KW-1133">Transmembrane helix</keyword>
<feature type="region of interest" description="Disordered" evidence="1">
    <location>
        <begin position="1"/>
        <end position="23"/>
    </location>
</feature>
<keyword evidence="2" id="KW-0812">Transmembrane</keyword>
<evidence type="ECO:0000256" key="1">
    <source>
        <dbReference type="SAM" id="MobiDB-lite"/>
    </source>
</evidence>
<comment type="caution">
    <text evidence="3">The sequence shown here is derived from an EMBL/GenBank/DDBJ whole genome shotgun (WGS) entry which is preliminary data.</text>
</comment>
<sequence>MAQKEKLQKKAATLKKPQPEENEPLVKQEKILFTWAAPSRPFKRRNKDFYATVIAIAAIVGLIVFLIDGWLPVILIISLVFLFYVMSSVEPEAVKHGITTWGVRVGGDLVDWFNLGRFWFSRRFDNDLLIIEANAIGGRIELVINPKEKTKIEKVLSRYLIHEEIPPSSLDKASNWFSKKLPQ</sequence>
<evidence type="ECO:0008006" key="5">
    <source>
        <dbReference type="Google" id="ProtNLM"/>
    </source>
</evidence>